<dbReference type="AlphaFoldDB" id="A0A150LI86"/>
<dbReference type="Proteomes" id="UP000075666">
    <property type="component" value="Unassembled WGS sequence"/>
</dbReference>
<name>A0A150LI86_9BACI</name>
<gene>
    <name evidence="1" type="ORF">B4102_2180</name>
</gene>
<dbReference type="PATRIC" id="fig|46224.3.peg.3992"/>
<protein>
    <submittedName>
        <fullName evidence="1">Uncharacterized protein</fullName>
    </submittedName>
</protein>
<dbReference type="EMBL" id="LQYN01000006">
    <property type="protein sequence ID" value="KYD11452.1"/>
    <property type="molecule type" value="Genomic_DNA"/>
</dbReference>
<dbReference type="OrthoDB" id="2942699at2"/>
<comment type="caution">
    <text evidence="1">The sequence shown here is derived from an EMBL/GenBank/DDBJ whole genome shotgun (WGS) entry which is preliminary data.</text>
</comment>
<organism evidence="1 2">
    <name type="scientific">Heyndrickxia sporothermodurans</name>
    <dbReference type="NCBI Taxonomy" id="46224"/>
    <lineage>
        <taxon>Bacteria</taxon>
        <taxon>Bacillati</taxon>
        <taxon>Bacillota</taxon>
        <taxon>Bacilli</taxon>
        <taxon>Bacillales</taxon>
        <taxon>Bacillaceae</taxon>
        <taxon>Heyndrickxia</taxon>
    </lineage>
</organism>
<accession>A0A150LI86</accession>
<dbReference type="RefSeq" id="WP_066226278.1">
    <property type="nucleotide sequence ID" value="NZ_LQYN01000006.1"/>
</dbReference>
<keyword evidence="2" id="KW-1185">Reference proteome</keyword>
<sequence>MESTSNVMNTNCPKCINGMLEKLGFISLGEVIELNNLDEKNSDLGLCLYVCSVDECGYTEMKAIPGTLTTAKRIMRQQLFKQYHQSTVTSLLK</sequence>
<dbReference type="STRING" id="46224.B4102_2180"/>
<evidence type="ECO:0000313" key="2">
    <source>
        <dbReference type="Proteomes" id="UP000075666"/>
    </source>
</evidence>
<proteinExistence type="predicted"/>
<evidence type="ECO:0000313" key="1">
    <source>
        <dbReference type="EMBL" id="KYD11452.1"/>
    </source>
</evidence>
<reference evidence="1 2" key="1">
    <citation type="submission" date="2016-01" db="EMBL/GenBank/DDBJ databases">
        <title>Genome Sequences of Twelve Sporeforming Bacillus Species Isolated from Foods.</title>
        <authorList>
            <person name="Berendsen E.M."/>
            <person name="Wells-Bennik M.H."/>
            <person name="Krawcyk A.O."/>
            <person name="De Jong A."/>
            <person name="Holsappel S."/>
            <person name="Eijlander R.T."/>
            <person name="Kuipers O.P."/>
        </authorList>
    </citation>
    <scope>NUCLEOTIDE SEQUENCE [LARGE SCALE GENOMIC DNA]</scope>
    <source>
        <strain evidence="1 2">B4102</strain>
    </source>
</reference>